<keyword evidence="3" id="KW-1185">Reference proteome</keyword>
<accession>A0A8H5AYD9</accession>
<evidence type="ECO:0000313" key="3">
    <source>
        <dbReference type="Proteomes" id="UP000567179"/>
    </source>
</evidence>
<protein>
    <recommendedName>
        <fullName evidence="4">F-box domain-containing protein</fullName>
    </recommendedName>
</protein>
<evidence type="ECO:0000256" key="1">
    <source>
        <dbReference type="SAM" id="Coils"/>
    </source>
</evidence>
<organism evidence="2 3">
    <name type="scientific">Psilocybe cf. subviscida</name>
    <dbReference type="NCBI Taxonomy" id="2480587"/>
    <lineage>
        <taxon>Eukaryota</taxon>
        <taxon>Fungi</taxon>
        <taxon>Dikarya</taxon>
        <taxon>Basidiomycota</taxon>
        <taxon>Agaricomycotina</taxon>
        <taxon>Agaricomycetes</taxon>
        <taxon>Agaricomycetidae</taxon>
        <taxon>Agaricales</taxon>
        <taxon>Agaricineae</taxon>
        <taxon>Strophariaceae</taxon>
        <taxon>Psilocybe</taxon>
    </lineage>
</organism>
<dbReference type="AlphaFoldDB" id="A0A8H5AYD9"/>
<comment type="caution">
    <text evidence="2">The sequence shown here is derived from an EMBL/GenBank/DDBJ whole genome shotgun (WGS) entry which is preliminary data.</text>
</comment>
<feature type="coiled-coil region" evidence="1">
    <location>
        <begin position="31"/>
        <end position="58"/>
    </location>
</feature>
<dbReference type="EMBL" id="JAACJJ010000056">
    <property type="protein sequence ID" value="KAF5313224.1"/>
    <property type="molecule type" value="Genomic_DNA"/>
</dbReference>
<keyword evidence="1" id="KW-0175">Coiled coil</keyword>
<evidence type="ECO:0000313" key="2">
    <source>
        <dbReference type="EMBL" id="KAF5313224.1"/>
    </source>
</evidence>
<gene>
    <name evidence="2" type="ORF">D9619_002419</name>
</gene>
<reference evidence="2 3" key="1">
    <citation type="journal article" date="2020" name="ISME J.">
        <title>Uncovering the hidden diversity of litter-decomposition mechanisms in mushroom-forming fungi.</title>
        <authorList>
            <person name="Floudas D."/>
            <person name="Bentzer J."/>
            <person name="Ahren D."/>
            <person name="Johansson T."/>
            <person name="Persson P."/>
            <person name="Tunlid A."/>
        </authorList>
    </citation>
    <scope>NUCLEOTIDE SEQUENCE [LARGE SCALE GENOMIC DNA]</scope>
    <source>
        <strain evidence="2 3">CBS 101986</strain>
    </source>
</reference>
<dbReference type="Proteomes" id="UP000567179">
    <property type="component" value="Unassembled WGS sequence"/>
</dbReference>
<sequence>MPPGAKRTLQSNILPSCTFPCEKVCEACLDIVALDNKVAGLRQALVELEAERFELLSKVNHGHDTITNRLPMEVFSTILKLSLPMPDTLGNKTPRLELLGPLVFSAVSRRWKDIVCSTPSLWTVVPVCTTAIRFHPIVEDLMEEWICRSGQKLLSIIINLDNYHLTPPQFIPRIISECSYRLEYLRMEGKFSMVKSLDFSNLGAQSISTLALAITGSDLTYHPAPQLKLGDGLRPTTLELEYISWRQLGVHADRLTHAHLSWLPTVDCMNLLACAPMMTEFSVYGFKGDNAELASSILHQGLGSLRIECGASRICSILDSLNVPSLLHLELRLWQFSIAANLEVSSRVLLDRVTNCLQRSSASLESLCIQDLPLNPSDDAYSSLGRLMNTTGPSIRHLTIKVAQAGHLQWDLPESPQQLIDSIFHEERRLPHLKSITVNGFPEIWLHCFKALLLSISHFISSNGARPILLVMPFLANPLNTDYHKDVPPDVYRDGTLQLPGAEIGEMLSLSKELDITIKMPITAYQREQDDVFPDVLDALTRLSLEE</sequence>
<proteinExistence type="predicted"/>
<dbReference type="OrthoDB" id="2269034at2759"/>
<evidence type="ECO:0008006" key="4">
    <source>
        <dbReference type="Google" id="ProtNLM"/>
    </source>
</evidence>
<name>A0A8H5AYD9_9AGAR</name>